<dbReference type="Proteomes" id="UP001241377">
    <property type="component" value="Unassembled WGS sequence"/>
</dbReference>
<gene>
    <name evidence="1" type="ORF">QFC19_000019</name>
</gene>
<evidence type="ECO:0000313" key="2">
    <source>
        <dbReference type="Proteomes" id="UP001241377"/>
    </source>
</evidence>
<reference evidence="1" key="1">
    <citation type="submission" date="2023-04" db="EMBL/GenBank/DDBJ databases">
        <title>Draft Genome sequencing of Naganishia species isolated from polar environments using Oxford Nanopore Technology.</title>
        <authorList>
            <person name="Leo P."/>
            <person name="Venkateswaran K."/>
        </authorList>
    </citation>
    <scope>NUCLEOTIDE SEQUENCE</scope>
    <source>
        <strain evidence="1">MNA-CCFEE 5261</strain>
    </source>
</reference>
<proteinExistence type="predicted"/>
<evidence type="ECO:0000313" key="1">
    <source>
        <dbReference type="EMBL" id="KAJ9113826.1"/>
    </source>
</evidence>
<dbReference type="EMBL" id="JASBWR010000001">
    <property type="protein sequence ID" value="KAJ9113826.1"/>
    <property type="molecule type" value="Genomic_DNA"/>
</dbReference>
<name>A0ACC2WQZ6_9TREE</name>
<protein>
    <submittedName>
        <fullName evidence="1">Uncharacterized protein</fullName>
    </submittedName>
</protein>
<accession>A0ACC2WQZ6</accession>
<organism evidence="1 2">
    <name type="scientific">Naganishia cerealis</name>
    <dbReference type="NCBI Taxonomy" id="610337"/>
    <lineage>
        <taxon>Eukaryota</taxon>
        <taxon>Fungi</taxon>
        <taxon>Dikarya</taxon>
        <taxon>Basidiomycota</taxon>
        <taxon>Agaricomycotina</taxon>
        <taxon>Tremellomycetes</taxon>
        <taxon>Filobasidiales</taxon>
        <taxon>Filobasidiaceae</taxon>
        <taxon>Naganishia</taxon>
    </lineage>
</organism>
<sequence length="723" mass="79244">MAGDETTGGSGHPFHPFEVNAPHLAYAFLGGFVVLFSLCSLFIKERLYIGEAVVSTVVGIVLGPYALNLFSPGSWGGHNHNSEVTDEITLEVTRVVIAVGVFAIGVELPKKYVKHHWKSLAFLVGPVMAWGWLVTALFMWALIPHLEFLTCLAIAACVTPTDPILAQAVVGGRFATKHVPAHIRHLLSAESGCNDGAAFPFLFLALYLILETDDGYAVGEWFYITWPGESIRINRDDDGEIADDGITDRGDPMVISTEKDLTRSPSNSLGSGSGTVTGLSGEQQDTPFQTGGGERADVEALENGTYTPDVANRHERPGEEGQVAQEDIEELYEAGRTTPILAEYREGHHLVRERKKDDTESVEVQVIQNYFDKDKPTKATSFRHPRPLKHYEVDILHDKLQHSPDYAADHVREGGRDRVDRLGLGMMGVEETRDEAREENEREMDNETRERVLEGGESEHAVRREQSRRSDQYSGDMGSPQSGDRMPTALSRSDSTSTGCPADREDEGIPHDTYGHPLHSTNTRGTQNANEEYELGRVSSRVSAVFGGGRKKGRQLSITKRFLGGLGKKPDSEDHVRPRDIEEGRTAVDTDNGNLTPSDSVGKPILSPATTIQRSGSPPRNLSLRFAPDTAQSSETAPGPSSYKRPAPNPSLSMYRSSTLQPGSQSQAEETPKGNQYYKRGHNNPSLAMFRAKTVNDTDSLNEGEERQGVSFRLPNKKAAGAK</sequence>
<comment type="caution">
    <text evidence="1">The sequence shown here is derived from an EMBL/GenBank/DDBJ whole genome shotgun (WGS) entry which is preliminary data.</text>
</comment>
<keyword evidence="2" id="KW-1185">Reference proteome</keyword>